<dbReference type="PANTHER" id="PTHR21131:SF0">
    <property type="entry name" value="GEO10195P1-RELATED"/>
    <property type="match status" value="1"/>
</dbReference>
<dbReference type="PANTHER" id="PTHR21131">
    <property type="entry name" value="SERINE-TYPE ENDOPEPTIDASE INHIBITOR"/>
    <property type="match status" value="1"/>
</dbReference>
<dbReference type="PROSITE" id="PS51465">
    <property type="entry name" value="KAZAL_2"/>
    <property type="match status" value="1"/>
</dbReference>
<dbReference type="PROSITE" id="PS00282">
    <property type="entry name" value="KAZAL_1"/>
    <property type="match status" value="1"/>
</dbReference>
<reference evidence="2" key="1">
    <citation type="journal article" date="2019" name="bioRxiv">
        <title>The Genome of the Zebra Mussel, Dreissena polymorpha: A Resource for Invasive Species Research.</title>
        <authorList>
            <person name="McCartney M.A."/>
            <person name="Auch B."/>
            <person name="Kono T."/>
            <person name="Mallez S."/>
            <person name="Zhang Y."/>
            <person name="Obille A."/>
            <person name="Becker A."/>
            <person name="Abrahante J.E."/>
            <person name="Garbe J."/>
            <person name="Badalamenti J.P."/>
            <person name="Herman A."/>
            <person name="Mangelson H."/>
            <person name="Liachko I."/>
            <person name="Sullivan S."/>
            <person name="Sone E.D."/>
            <person name="Koren S."/>
            <person name="Silverstein K.A.T."/>
            <person name="Beckman K.B."/>
            <person name="Gohl D.M."/>
        </authorList>
    </citation>
    <scope>NUCLEOTIDE SEQUENCE</scope>
    <source>
        <strain evidence="2">Duluth1</strain>
        <tissue evidence="2">Whole animal</tissue>
    </source>
</reference>
<keyword evidence="3" id="KW-1185">Reference proteome</keyword>
<evidence type="ECO:0000313" key="3">
    <source>
        <dbReference type="Proteomes" id="UP000828390"/>
    </source>
</evidence>
<dbReference type="AlphaFoldDB" id="A0A9D4JZM8"/>
<evidence type="ECO:0000313" key="2">
    <source>
        <dbReference type="EMBL" id="KAH3826492.1"/>
    </source>
</evidence>
<dbReference type="SUPFAM" id="SSF100895">
    <property type="entry name" value="Kazal-type serine protease inhibitors"/>
    <property type="match status" value="1"/>
</dbReference>
<protein>
    <recommendedName>
        <fullName evidence="1">Kazal-like domain-containing protein</fullName>
    </recommendedName>
</protein>
<dbReference type="InterPro" id="IPR002350">
    <property type="entry name" value="Kazal_dom"/>
</dbReference>
<organism evidence="2 3">
    <name type="scientific">Dreissena polymorpha</name>
    <name type="common">Zebra mussel</name>
    <name type="synonym">Mytilus polymorpha</name>
    <dbReference type="NCBI Taxonomy" id="45954"/>
    <lineage>
        <taxon>Eukaryota</taxon>
        <taxon>Metazoa</taxon>
        <taxon>Spiralia</taxon>
        <taxon>Lophotrochozoa</taxon>
        <taxon>Mollusca</taxon>
        <taxon>Bivalvia</taxon>
        <taxon>Autobranchia</taxon>
        <taxon>Heteroconchia</taxon>
        <taxon>Euheterodonta</taxon>
        <taxon>Imparidentia</taxon>
        <taxon>Neoheterodontei</taxon>
        <taxon>Myida</taxon>
        <taxon>Dreissenoidea</taxon>
        <taxon>Dreissenidae</taxon>
        <taxon>Dreissena</taxon>
    </lineage>
</organism>
<dbReference type="Pfam" id="PF00050">
    <property type="entry name" value="Kazal_1"/>
    <property type="match status" value="1"/>
</dbReference>
<dbReference type="Proteomes" id="UP000828390">
    <property type="component" value="Unassembled WGS sequence"/>
</dbReference>
<dbReference type="EMBL" id="JAIWYP010000005">
    <property type="protein sequence ID" value="KAH3826492.1"/>
    <property type="molecule type" value="Genomic_DNA"/>
</dbReference>
<gene>
    <name evidence="2" type="ORF">DPMN_128398</name>
</gene>
<feature type="domain" description="Kazal-like" evidence="1">
    <location>
        <begin position="29"/>
        <end position="61"/>
    </location>
</feature>
<dbReference type="CDD" id="cd00104">
    <property type="entry name" value="KAZAL_FS"/>
    <property type="match status" value="1"/>
</dbReference>
<comment type="caution">
    <text evidence="2">The sequence shown here is derived from an EMBL/GenBank/DDBJ whole genome shotgun (WGS) entry which is preliminary data.</text>
</comment>
<evidence type="ECO:0000259" key="1">
    <source>
        <dbReference type="PROSITE" id="PS51465"/>
    </source>
</evidence>
<reference evidence="2" key="2">
    <citation type="submission" date="2020-11" db="EMBL/GenBank/DDBJ databases">
        <authorList>
            <person name="McCartney M.A."/>
            <person name="Auch B."/>
            <person name="Kono T."/>
            <person name="Mallez S."/>
            <person name="Becker A."/>
            <person name="Gohl D.M."/>
            <person name="Silverstein K.A.T."/>
            <person name="Koren S."/>
            <person name="Bechman K.B."/>
            <person name="Herman A."/>
            <person name="Abrahante J.E."/>
            <person name="Garbe J."/>
        </authorList>
    </citation>
    <scope>NUCLEOTIDE SEQUENCE</scope>
    <source>
        <strain evidence="2">Duluth1</strain>
        <tissue evidence="2">Whole animal</tissue>
    </source>
</reference>
<dbReference type="InterPro" id="IPR053265">
    <property type="entry name" value="Serpin"/>
</dbReference>
<proteinExistence type="predicted"/>
<dbReference type="InterPro" id="IPR036058">
    <property type="entry name" value="Kazal_dom_sf"/>
</dbReference>
<accession>A0A9D4JZM8</accession>
<dbReference type="Gene3D" id="3.30.60.30">
    <property type="match status" value="1"/>
</dbReference>
<sequence length="61" mass="6614">MDPYELVFVIHVNSLPPGGATVPTQAHTTPGPHLCICTMEYMPVCGVDGKTYPNMCSMKCE</sequence>
<name>A0A9D4JZM8_DREPO</name>